<dbReference type="PANTHER" id="PTHR12560">
    <property type="entry name" value="LONGEVITY ASSURANCE FACTOR 1 LAG1"/>
    <property type="match status" value="1"/>
</dbReference>
<comment type="subcellular location">
    <subcellularLocation>
        <location evidence="1">Membrane</location>
        <topology evidence="1">Multi-pass membrane protein</topology>
    </subcellularLocation>
</comment>
<dbReference type="InterPro" id="IPR016439">
    <property type="entry name" value="Lag1/Lac1-like"/>
</dbReference>
<feature type="transmembrane region" description="Helical" evidence="8">
    <location>
        <begin position="197"/>
        <end position="217"/>
    </location>
</feature>
<gene>
    <name evidence="10" type="ORF">HYPSUDRAFT_32065</name>
</gene>
<feature type="compositionally biased region" description="Basic and acidic residues" evidence="7">
    <location>
        <begin position="367"/>
        <end position="381"/>
    </location>
</feature>
<feature type="transmembrane region" description="Helical" evidence="8">
    <location>
        <begin position="332"/>
        <end position="351"/>
    </location>
</feature>
<dbReference type="AlphaFoldDB" id="A0A0D2PPB4"/>
<sequence>MDIFNAWSTYIAPFYSLQYPTATPQNTDSFHDASYYIVGPLDICFVISCIAVMAILRDALRLGFFEPLARWKLHRDLSGRIKLRTKAASASNANGHAVSNGNGHAIVNGNGTANGKANGSANGHASVIAAASPTTRELRQLNRKVIRFAEQGWSVVYYSIQWSFGIYIHFKLPTRVLDPIDLWLGYPHIPISSAVKLYYLTQLAFYLHQILILNAEARRKDHYQMMSHHVITIVLVLASYITHFTRAGCVIMALMDCCDIFLPLGKMSLYLDYPQMVSDGIFGVFMLSWFITRHILFPIVIWSTATVGPKYINFRWDWEGGFYVTKAAFTGYWIMLLFLQALQIIWFGMIIRVATRVATGKGGASDVRSDAEDSISDKKEN</sequence>
<evidence type="ECO:0000256" key="6">
    <source>
        <dbReference type="PROSITE-ProRule" id="PRU00205"/>
    </source>
</evidence>
<keyword evidence="4 8" id="KW-1133">Transmembrane helix</keyword>
<proteinExistence type="inferred from homology"/>
<dbReference type="PIRSF" id="PIRSF005225">
    <property type="entry name" value="LAG1_LAC1"/>
    <property type="match status" value="1"/>
</dbReference>
<dbReference type="OMA" id="GYPHIPL"/>
<evidence type="ECO:0000256" key="1">
    <source>
        <dbReference type="ARBA" id="ARBA00004141"/>
    </source>
</evidence>
<evidence type="ECO:0000313" key="10">
    <source>
        <dbReference type="EMBL" id="KJA30026.1"/>
    </source>
</evidence>
<dbReference type="PANTHER" id="PTHR12560:SF0">
    <property type="entry name" value="LD18904P"/>
    <property type="match status" value="1"/>
</dbReference>
<organism evidence="10 11">
    <name type="scientific">Hypholoma sublateritium (strain FD-334 SS-4)</name>
    <dbReference type="NCBI Taxonomy" id="945553"/>
    <lineage>
        <taxon>Eukaryota</taxon>
        <taxon>Fungi</taxon>
        <taxon>Dikarya</taxon>
        <taxon>Basidiomycota</taxon>
        <taxon>Agaricomycotina</taxon>
        <taxon>Agaricomycetes</taxon>
        <taxon>Agaricomycetidae</taxon>
        <taxon>Agaricales</taxon>
        <taxon>Agaricineae</taxon>
        <taxon>Strophariaceae</taxon>
        <taxon>Hypholoma</taxon>
    </lineage>
</organism>
<dbReference type="GO" id="GO:0016020">
    <property type="term" value="C:membrane"/>
    <property type="evidence" value="ECO:0007669"/>
    <property type="project" value="UniProtKB-SubCell"/>
</dbReference>
<dbReference type="EMBL" id="KN817518">
    <property type="protein sequence ID" value="KJA30026.1"/>
    <property type="molecule type" value="Genomic_DNA"/>
</dbReference>
<dbReference type="GO" id="GO:0046513">
    <property type="term" value="P:ceramide biosynthetic process"/>
    <property type="evidence" value="ECO:0007669"/>
    <property type="project" value="InterPro"/>
</dbReference>
<evidence type="ECO:0000313" key="11">
    <source>
        <dbReference type="Proteomes" id="UP000054270"/>
    </source>
</evidence>
<evidence type="ECO:0000256" key="2">
    <source>
        <dbReference type="ARBA" id="ARBA00009808"/>
    </source>
</evidence>
<comment type="similarity">
    <text evidence="2">Belongs to the sphingosine N-acyltransferase family.</text>
</comment>
<name>A0A0D2PPB4_HYPSF</name>
<keyword evidence="11" id="KW-1185">Reference proteome</keyword>
<protein>
    <recommendedName>
        <fullName evidence="9">TLC domain-containing protein</fullName>
    </recommendedName>
</protein>
<dbReference type="Proteomes" id="UP000054270">
    <property type="component" value="Unassembled WGS sequence"/>
</dbReference>
<feature type="domain" description="TLC" evidence="9">
    <location>
        <begin position="143"/>
        <end position="359"/>
    </location>
</feature>
<dbReference type="InterPro" id="IPR006634">
    <property type="entry name" value="TLC-dom"/>
</dbReference>
<dbReference type="SMART" id="SM00724">
    <property type="entry name" value="TLC"/>
    <property type="match status" value="1"/>
</dbReference>
<evidence type="ECO:0000256" key="5">
    <source>
        <dbReference type="ARBA" id="ARBA00023136"/>
    </source>
</evidence>
<dbReference type="Pfam" id="PF03798">
    <property type="entry name" value="TRAM_LAG1_CLN8"/>
    <property type="match status" value="1"/>
</dbReference>
<dbReference type="OrthoDB" id="537032at2759"/>
<dbReference type="STRING" id="945553.A0A0D2PPB4"/>
<feature type="region of interest" description="Disordered" evidence="7">
    <location>
        <begin position="361"/>
        <end position="381"/>
    </location>
</feature>
<evidence type="ECO:0000256" key="4">
    <source>
        <dbReference type="ARBA" id="ARBA00022989"/>
    </source>
</evidence>
<evidence type="ECO:0000256" key="3">
    <source>
        <dbReference type="ARBA" id="ARBA00022692"/>
    </source>
</evidence>
<evidence type="ECO:0000259" key="9">
    <source>
        <dbReference type="PROSITE" id="PS50922"/>
    </source>
</evidence>
<feature type="transmembrane region" description="Helical" evidence="8">
    <location>
        <begin position="33"/>
        <end position="56"/>
    </location>
</feature>
<evidence type="ECO:0000256" key="8">
    <source>
        <dbReference type="SAM" id="Phobius"/>
    </source>
</evidence>
<evidence type="ECO:0000256" key="7">
    <source>
        <dbReference type="SAM" id="MobiDB-lite"/>
    </source>
</evidence>
<dbReference type="PROSITE" id="PS50922">
    <property type="entry name" value="TLC"/>
    <property type="match status" value="1"/>
</dbReference>
<accession>A0A0D2PPB4</accession>
<feature type="transmembrane region" description="Helical" evidence="8">
    <location>
        <begin position="229"/>
        <end position="253"/>
    </location>
</feature>
<feature type="transmembrane region" description="Helical" evidence="8">
    <location>
        <begin position="152"/>
        <end position="170"/>
    </location>
</feature>
<keyword evidence="3 6" id="KW-0812">Transmembrane</keyword>
<dbReference type="GO" id="GO:0050291">
    <property type="term" value="F:sphingosine N-acyltransferase activity"/>
    <property type="evidence" value="ECO:0007669"/>
    <property type="project" value="InterPro"/>
</dbReference>
<feature type="transmembrane region" description="Helical" evidence="8">
    <location>
        <begin position="273"/>
        <end position="290"/>
    </location>
</feature>
<reference evidence="11" key="1">
    <citation type="submission" date="2014-04" db="EMBL/GenBank/DDBJ databases">
        <title>Evolutionary Origins and Diversification of the Mycorrhizal Mutualists.</title>
        <authorList>
            <consortium name="DOE Joint Genome Institute"/>
            <consortium name="Mycorrhizal Genomics Consortium"/>
            <person name="Kohler A."/>
            <person name="Kuo A."/>
            <person name="Nagy L.G."/>
            <person name="Floudas D."/>
            <person name="Copeland A."/>
            <person name="Barry K.W."/>
            <person name="Cichocki N."/>
            <person name="Veneault-Fourrey C."/>
            <person name="LaButti K."/>
            <person name="Lindquist E.A."/>
            <person name="Lipzen A."/>
            <person name="Lundell T."/>
            <person name="Morin E."/>
            <person name="Murat C."/>
            <person name="Riley R."/>
            <person name="Ohm R."/>
            <person name="Sun H."/>
            <person name="Tunlid A."/>
            <person name="Henrissat B."/>
            <person name="Grigoriev I.V."/>
            <person name="Hibbett D.S."/>
            <person name="Martin F."/>
        </authorList>
    </citation>
    <scope>NUCLEOTIDE SEQUENCE [LARGE SCALE GENOMIC DNA]</scope>
    <source>
        <strain evidence="11">FD-334 SS-4</strain>
    </source>
</reference>
<keyword evidence="5 6" id="KW-0472">Membrane</keyword>